<dbReference type="InterPro" id="IPR036852">
    <property type="entry name" value="Peptidase_S8/S53_dom_sf"/>
</dbReference>
<organism evidence="3 4">
    <name type="scientific">Panicum miliaceum</name>
    <name type="common">Proso millet</name>
    <name type="synonym">Broomcorn millet</name>
    <dbReference type="NCBI Taxonomy" id="4540"/>
    <lineage>
        <taxon>Eukaryota</taxon>
        <taxon>Viridiplantae</taxon>
        <taxon>Streptophyta</taxon>
        <taxon>Embryophyta</taxon>
        <taxon>Tracheophyta</taxon>
        <taxon>Spermatophyta</taxon>
        <taxon>Magnoliopsida</taxon>
        <taxon>Liliopsida</taxon>
        <taxon>Poales</taxon>
        <taxon>Poaceae</taxon>
        <taxon>PACMAD clade</taxon>
        <taxon>Panicoideae</taxon>
        <taxon>Panicodae</taxon>
        <taxon>Paniceae</taxon>
        <taxon>Panicinae</taxon>
        <taxon>Panicum</taxon>
        <taxon>Panicum sect. Panicum</taxon>
    </lineage>
</organism>
<dbReference type="AlphaFoldDB" id="A0A3L6S7S7"/>
<dbReference type="Gene3D" id="3.40.50.200">
    <property type="entry name" value="Peptidase S8/S53 domain"/>
    <property type="match status" value="2"/>
</dbReference>
<keyword evidence="2" id="KW-0732">Signal</keyword>
<evidence type="ECO:0000256" key="2">
    <source>
        <dbReference type="ARBA" id="ARBA00022729"/>
    </source>
</evidence>
<reference evidence="4" key="1">
    <citation type="journal article" date="2019" name="Nat. Commun.">
        <title>The genome of broomcorn millet.</title>
        <authorList>
            <person name="Zou C."/>
            <person name="Miki D."/>
            <person name="Li D."/>
            <person name="Tang Q."/>
            <person name="Xiao L."/>
            <person name="Rajput S."/>
            <person name="Deng P."/>
            <person name="Jia W."/>
            <person name="Huang R."/>
            <person name="Zhang M."/>
            <person name="Sun Y."/>
            <person name="Hu J."/>
            <person name="Fu X."/>
            <person name="Schnable P.S."/>
            <person name="Li F."/>
            <person name="Zhang H."/>
            <person name="Feng B."/>
            <person name="Zhu X."/>
            <person name="Liu R."/>
            <person name="Schnable J.C."/>
            <person name="Zhu J.-K."/>
            <person name="Zhang H."/>
        </authorList>
    </citation>
    <scope>NUCLEOTIDE SEQUENCE [LARGE SCALE GENOMIC DNA]</scope>
</reference>
<keyword evidence="4" id="KW-1185">Reference proteome</keyword>
<comment type="caution">
    <text evidence="3">The sequence shown here is derived from an EMBL/GenBank/DDBJ whole genome shotgun (WGS) entry which is preliminary data.</text>
</comment>
<dbReference type="OrthoDB" id="1738087at2759"/>
<dbReference type="SUPFAM" id="SSF52743">
    <property type="entry name" value="Subtilisin-like"/>
    <property type="match status" value="1"/>
</dbReference>
<protein>
    <submittedName>
        <fullName evidence="3">Subtilisin-like protease SDD1</fullName>
    </submittedName>
</protein>
<dbReference type="PANTHER" id="PTHR10795">
    <property type="entry name" value="PROPROTEIN CONVERTASE SUBTILISIN/KEXIN"/>
    <property type="match status" value="1"/>
</dbReference>
<name>A0A3L6S7S7_PANMI</name>
<dbReference type="EMBL" id="PQIB02000005">
    <property type="protein sequence ID" value="RLN16313.1"/>
    <property type="molecule type" value="Genomic_DNA"/>
</dbReference>
<dbReference type="STRING" id="4540.A0A3L6S7S7"/>
<gene>
    <name evidence="3" type="ORF">C2845_PM02G07160</name>
</gene>
<comment type="similarity">
    <text evidence="1">Belongs to the peptidase S8 family.</text>
</comment>
<proteinExistence type="inferred from homology"/>
<dbReference type="GO" id="GO:0004252">
    <property type="term" value="F:serine-type endopeptidase activity"/>
    <property type="evidence" value="ECO:0007669"/>
    <property type="project" value="InterPro"/>
</dbReference>
<sequence>MPWLILTFGRGRSSEDMDTVTIAEQSFSPLFDIRDSGGWHGARRSRRGVEGVLGRGVLQRGHPGGRPWRLPWRTVSTCTPAVSAGVDGGDLAAYFKDDVAAGAYSAMEKDVFVACSAGNKGPGIVTLANGAPWLMYAESDANPMAIISPGVTLTGVQPAPVVVGFSSRGPNLVSPAGVLKPDVIVNPGAAAKPKGRLVARADTGAGGAPQPCGDGGNPIQCLVRVELLDKHGL</sequence>
<evidence type="ECO:0000313" key="4">
    <source>
        <dbReference type="Proteomes" id="UP000275267"/>
    </source>
</evidence>
<dbReference type="Gene3D" id="3.50.30.30">
    <property type="match status" value="1"/>
</dbReference>
<evidence type="ECO:0000313" key="3">
    <source>
        <dbReference type="EMBL" id="RLN16313.1"/>
    </source>
</evidence>
<accession>A0A3L6S7S7</accession>
<dbReference type="GO" id="GO:0006508">
    <property type="term" value="P:proteolysis"/>
    <property type="evidence" value="ECO:0007669"/>
    <property type="project" value="UniProtKB-KW"/>
</dbReference>
<evidence type="ECO:0000256" key="1">
    <source>
        <dbReference type="ARBA" id="ARBA00011073"/>
    </source>
</evidence>
<dbReference type="InterPro" id="IPR045051">
    <property type="entry name" value="SBT"/>
</dbReference>
<dbReference type="Proteomes" id="UP000275267">
    <property type="component" value="Unassembled WGS sequence"/>
</dbReference>